<keyword evidence="1" id="KW-0472">Membrane</keyword>
<organism evidence="2">
    <name type="scientific">Coccolithus braarudii</name>
    <dbReference type="NCBI Taxonomy" id="221442"/>
    <lineage>
        <taxon>Eukaryota</taxon>
        <taxon>Haptista</taxon>
        <taxon>Haptophyta</taxon>
        <taxon>Prymnesiophyceae</taxon>
        <taxon>Coccolithales</taxon>
        <taxon>Coccolithaceae</taxon>
        <taxon>Coccolithus</taxon>
    </lineage>
</organism>
<sequence length="135" mass="15015">MMAKRISHSVIFSSRETTFFSHTDSSLRRPFASSMRDRIICSLFSGSFFDFACALSTIITVFLRRACLPRRFRLLAEDSNNFFLPDLLLLLDEDEIFEDDDGARLIESLASSQPSASASESAGAGRLAASCMILE</sequence>
<dbReference type="EMBL" id="HBEY01004786">
    <property type="protein sequence ID" value="CAD8598985.1"/>
    <property type="molecule type" value="Transcribed_RNA"/>
</dbReference>
<keyword evidence="1" id="KW-1133">Transmembrane helix</keyword>
<proteinExistence type="predicted"/>
<keyword evidence="1" id="KW-0812">Transmembrane</keyword>
<reference evidence="2" key="1">
    <citation type="submission" date="2021-01" db="EMBL/GenBank/DDBJ databases">
        <authorList>
            <person name="Corre E."/>
            <person name="Pelletier E."/>
            <person name="Niang G."/>
            <person name="Scheremetjew M."/>
            <person name="Finn R."/>
            <person name="Kale V."/>
            <person name="Holt S."/>
            <person name="Cochrane G."/>
            <person name="Meng A."/>
            <person name="Brown T."/>
            <person name="Cohen L."/>
        </authorList>
    </citation>
    <scope>NUCLEOTIDE SEQUENCE</scope>
    <source>
        <strain evidence="2">PLY182g</strain>
    </source>
</reference>
<evidence type="ECO:0000256" key="1">
    <source>
        <dbReference type="SAM" id="Phobius"/>
    </source>
</evidence>
<accession>A0A7S0PVS8</accession>
<name>A0A7S0PVS8_9EUKA</name>
<protein>
    <submittedName>
        <fullName evidence="2">Uncharacterized protein</fullName>
    </submittedName>
</protein>
<dbReference type="AlphaFoldDB" id="A0A7S0PVS8"/>
<evidence type="ECO:0000313" key="2">
    <source>
        <dbReference type="EMBL" id="CAD8598985.1"/>
    </source>
</evidence>
<feature type="transmembrane region" description="Helical" evidence="1">
    <location>
        <begin position="39"/>
        <end position="63"/>
    </location>
</feature>
<gene>
    <name evidence="2" type="ORF">CPEL01642_LOCUS2315</name>
</gene>